<dbReference type="CDD" id="cd14656">
    <property type="entry name" value="Imelysin-like_EfeO"/>
    <property type="match status" value="1"/>
</dbReference>
<dbReference type="InterPro" id="IPR038352">
    <property type="entry name" value="Imelysin_sf"/>
</dbReference>
<organism evidence="5 6">
    <name type="scientific">Ureibacillus suwonensis</name>
    <dbReference type="NCBI Taxonomy" id="313007"/>
    <lineage>
        <taxon>Bacteria</taxon>
        <taxon>Bacillati</taxon>
        <taxon>Bacillota</taxon>
        <taxon>Bacilli</taxon>
        <taxon>Bacillales</taxon>
        <taxon>Caryophanaceae</taxon>
        <taxon>Ureibacillus</taxon>
    </lineage>
</organism>
<dbReference type="PROSITE" id="PS51257">
    <property type="entry name" value="PROKAR_LIPOPROTEIN"/>
    <property type="match status" value="1"/>
</dbReference>
<keyword evidence="3" id="KW-0732">Signal</keyword>
<dbReference type="PANTHER" id="PTHR39192:SF1">
    <property type="entry name" value="IRON UPTAKE SYSTEM COMPONENT EFEO"/>
    <property type="match status" value="1"/>
</dbReference>
<dbReference type="InterPro" id="IPR050894">
    <property type="entry name" value="EfeM/EfeO_iron_uptake"/>
</dbReference>
<evidence type="ECO:0000256" key="2">
    <source>
        <dbReference type="ARBA" id="ARBA00005989"/>
    </source>
</evidence>
<dbReference type="Pfam" id="PF09375">
    <property type="entry name" value="Peptidase_M75"/>
    <property type="match status" value="1"/>
</dbReference>
<dbReference type="InterPro" id="IPR018976">
    <property type="entry name" value="Imelysin-like"/>
</dbReference>
<name>A0ABW0RE57_9BACL</name>
<evidence type="ECO:0000259" key="4">
    <source>
        <dbReference type="Pfam" id="PF09375"/>
    </source>
</evidence>
<comment type="similarity">
    <text evidence="2">Belongs to the EfeM/EfeO family.</text>
</comment>
<dbReference type="Proteomes" id="UP001595978">
    <property type="component" value="Unassembled WGS sequence"/>
</dbReference>
<evidence type="ECO:0000313" key="5">
    <source>
        <dbReference type="EMBL" id="MFC5542866.1"/>
    </source>
</evidence>
<evidence type="ECO:0000313" key="6">
    <source>
        <dbReference type="Proteomes" id="UP001595978"/>
    </source>
</evidence>
<dbReference type="NCBIfam" id="NF041757">
    <property type="entry name" value="EfeO"/>
    <property type="match status" value="1"/>
</dbReference>
<protein>
    <submittedName>
        <fullName evidence="5">Iron uptake system protein EfeO</fullName>
    </submittedName>
</protein>
<dbReference type="EMBL" id="JBHSNQ010000183">
    <property type="protein sequence ID" value="MFC5542866.1"/>
    <property type="molecule type" value="Genomic_DNA"/>
</dbReference>
<comment type="caution">
    <text evidence="5">The sequence shown here is derived from an EMBL/GenBank/DDBJ whole genome shotgun (WGS) entry which is preliminary data.</text>
</comment>
<dbReference type="PANTHER" id="PTHR39192">
    <property type="entry name" value="IRON UPTAKE SYSTEM COMPONENT EFEO"/>
    <property type="match status" value="1"/>
</dbReference>
<comment type="subcellular location">
    <subcellularLocation>
        <location evidence="1">Cell envelope</location>
    </subcellularLocation>
</comment>
<dbReference type="Gene3D" id="1.20.1420.20">
    <property type="entry name" value="M75 peptidase, HXXE motif"/>
    <property type="match status" value="1"/>
</dbReference>
<sequence length="289" mass="32250">MAKKIPVYSALLIGALLLGGCGEEATNKDNESKTQIEQKENQAGDFSVEVTSYQEFALDQIDQFLVGTEKFVNLIKAGDIEGAKALYPLVRMYYERSEPIAESFGDLDPRIDGRLADIQEEGKGEEEWSGYHKLEYALWVENTTKGYEDVADQLLADVKELHALVQTVEVTPDLLITGAVDLLNEVSTSKITGEEEIYSHTDLYDFKANVEGAEKIFSILREKLEKKDKELVKTLDERFKTVNELLAKYETADGGFVSYEELTEEDTKALASAVNQLGEPLSQMGIVLE</sequence>
<gene>
    <name evidence="5" type="primary">efeO</name>
    <name evidence="5" type="ORF">ACFPOH_14240</name>
</gene>
<keyword evidence="6" id="KW-1185">Reference proteome</keyword>
<proteinExistence type="inferred from homology"/>
<feature type="domain" description="Imelysin-like" evidence="4">
    <location>
        <begin position="51"/>
        <end position="284"/>
    </location>
</feature>
<evidence type="ECO:0000256" key="3">
    <source>
        <dbReference type="ARBA" id="ARBA00022729"/>
    </source>
</evidence>
<dbReference type="InterPro" id="IPR053377">
    <property type="entry name" value="Iron_uptake_EfeM/EfeO"/>
</dbReference>
<dbReference type="RefSeq" id="WP_390310318.1">
    <property type="nucleotide sequence ID" value="NZ_JBHSNQ010000183.1"/>
</dbReference>
<dbReference type="InterPro" id="IPR034981">
    <property type="entry name" value="Imelysin-like_EfeO/Algp7"/>
</dbReference>
<accession>A0ABW0RE57</accession>
<reference evidence="6" key="1">
    <citation type="journal article" date="2019" name="Int. J. Syst. Evol. Microbiol.">
        <title>The Global Catalogue of Microorganisms (GCM) 10K type strain sequencing project: providing services to taxonomists for standard genome sequencing and annotation.</title>
        <authorList>
            <consortium name="The Broad Institute Genomics Platform"/>
            <consortium name="The Broad Institute Genome Sequencing Center for Infectious Disease"/>
            <person name="Wu L."/>
            <person name="Ma J."/>
        </authorList>
    </citation>
    <scope>NUCLEOTIDE SEQUENCE [LARGE SCALE GENOMIC DNA]</scope>
    <source>
        <strain evidence="6">CCUG 56331</strain>
    </source>
</reference>
<evidence type="ECO:0000256" key="1">
    <source>
        <dbReference type="ARBA" id="ARBA00004196"/>
    </source>
</evidence>